<dbReference type="Pfam" id="PF25675">
    <property type="entry name" value="Phage_nozzle"/>
    <property type="match status" value="1"/>
</dbReference>
<proteinExistence type="predicted"/>
<gene>
    <name evidence="1" type="ORF">CRP118_gp30</name>
</gene>
<dbReference type="Proteomes" id="UP001301582">
    <property type="component" value="Segment"/>
</dbReference>
<evidence type="ECO:0000313" key="2">
    <source>
        <dbReference type="Proteomes" id="UP001301582"/>
    </source>
</evidence>
<dbReference type="InterPro" id="IPR058003">
    <property type="entry name" value="Phage_gp12"/>
</dbReference>
<dbReference type="EMBL" id="OR420741">
    <property type="protein sequence ID" value="WOZ55661.1"/>
    <property type="molecule type" value="Genomic_DNA"/>
</dbReference>
<protein>
    <submittedName>
        <fullName evidence="1">Tail tubular protein B</fullName>
    </submittedName>
</protein>
<keyword evidence="2" id="KW-1185">Reference proteome</keyword>
<evidence type="ECO:0000313" key="1">
    <source>
        <dbReference type="EMBL" id="WOZ55661.1"/>
    </source>
</evidence>
<reference evidence="1 2" key="1">
    <citation type="submission" date="2023-08" db="EMBL/GenBank/DDBJ databases">
        <authorList>
            <person name="Du S."/>
            <person name="Wu Z."/>
            <person name="Wu Y."/>
            <person name="Yang M."/>
            <person name="Shao J."/>
            <person name="Liu H."/>
            <person name="Zhao Y."/>
            <person name="Zhang Z."/>
        </authorList>
    </citation>
    <scope>NUCLEOTIDE SEQUENCE [LARGE SCALE GENOMIC DNA]</scope>
</reference>
<name>A0AAX4G2M2_9CAUD</name>
<sequence length="772" mass="86017">MPLVSTTVSNLISGVSQQPAPQRLRTSGEEMINAYPSVVAGLQKRPPTQFVSALNTNVANDDTTAVHIINRDFEERYIVIGGSGDLEVFDTDGVKKTVNFPDGKSYLPTTDMWQKLRFVTVADTTFVLNTEKTTATQSLPETRSDPSATASVFIKRAVASTTYAIYINNVLAATTSTEDNTTASTALEGTSDIAEELKADAISRGYTDAQTFGPTLTFSVPAGAEIRVLDQFGGNAMEAFTDRIQSFDKLPPQEKQGRLVQIKGNLNEATEDYWVEFDNNVWIETVGYDAKETLDPATMPHVLIRNANGTFTFQQHTWQERGVGDDTTNPAPTFIDKKINSMFLFKGRLGFLSEENLIMSAVGELESLYRSTVVQVFASDRIDVASITGRVNNLYHAAVFSDTLVLFSDSQQFKLVSENVLSPLSVGIVPSTKFACSPYTAPVASGPIVFFVTDGATNSTVRELYIDEELKTVDADEITVQIPSYIPNEVRTQAVSTFDDIMVQLSALEPSKLFVYKWYTNGGEKVQTSWSQWDFGPETTIVGAEFLEDFLYIVYKTGGQMYLDKMFLDTKPVDRALLDHRIDQSQMTITWNAVDNRTEFVLPYGTDATLEFYKMENPKGQKLNVQRISGDTYHLAEIDATSFTIDAGVPYTFEYEFSPQYIREQTPTGEAAIQEGRVQLRYMSLIYMDTAFFKIQVTPKNNDTFEHLFNARILADEDNVSGLMPRDTGEFKFPVFAQNDRVEIKIINDSAFPCAFGSLEWSGMYVGKSQRL</sequence>
<organism evidence="1 2">
    <name type="scientific">Roseobacter phage CRP-118</name>
    <dbReference type="NCBI Taxonomy" id="3072843"/>
    <lineage>
        <taxon>Viruses</taxon>
        <taxon>Duplodnaviria</taxon>
        <taxon>Heunggongvirae</taxon>
        <taxon>Uroviricota</taxon>
        <taxon>Caudoviricetes</taxon>
        <taxon>Autographivirales</taxon>
        <taxon>Autographivirales incertae sedis</taxon>
        <taxon>Shangxiadianvirus</taxon>
        <taxon>Shangxiadianvirus CRP118</taxon>
    </lineage>
</organism>
<accession>A0AAX4G2M2</accession>